<dbReference type="RefSeq" id="WP_167066999.1">
    <property type="nucleotide sequence ID" value="NZ_JAAOZR010000047.1"/>
</dbReference>
<evidence type="ECO:0000313" key="2">
    <source>
        <dbReference type="Proteomes" id="UP001519344"/>
    </source>
</evidence>
<dbReference type="Proteomes" id="UP001519344">
    <property type="component" value="Unassembled WGS sequence"/>
</dbReference>
<organism evidence="1 2">
    <name type="scientific">Paenibacillus aceris</name>
    <dbReference type="NCBI Taxonomy" id="869555"/>
    <lineage>
        <taxon>Bacteria</taxon>
        <taxon>Bacillati</taxon>
        <taxon>Bacillota</taxon>
        <taxon>Bacilli</taxon>
        <taxon>Bacillales</taxon>
        <taxon>Paenibacillaceae</taxon>
        <taxon>Paenibacillus</taxon>
    </lineage>
</organism>
<dbReference type="EMBL" id="JAGGKV010000026">
    <property type="protein sequence ID" value="MBP1966866.1"/>
    <property type="molecule type" value="Genomic_DNA"/>
</dbReference>
<keyword evidence="2" id="KW-1185">Reference proteome</keyword>
<accession>A0ABS4I8S1</accession>
<gene>
    <name evidence="1" type="ORF">J2Z65_006127</name>
</gene>
<sequence>MNRRRSLLIGLVSAIMAAMLVYGVYVLQVNQIEMQQTVQVAVPKDFIRAGVLIQEDMVELKPVQKGSYKSSMMSDLNEIVGLETLIPLGKEEPILQWKVNRYHLLPNEWQATFQIPKEYLLSVSNGIRAGDRVRVYVSGTDDGSSRRLFGEKEIKVASVKSSTNVEVDNPKNPNLLSKVEGDKEKMYASRLEANGAIDQINLNLTENEWLEIDRLCSAKKAKLVVAFSSSSILRED</sequence>
<comment type="caution">
    <text evidence="1">The sequence shown here is derived from an EMBL/GenBank/DDBJ whole genome shotgun (WGS) entry which is preliminary data.</text>
</comment>
<evidence type="ECO:0000313" key="1">
    <source>
        <dbReference type="EMBL" id="MBP1966866.1"/>
    </source>
</evidence>
<dbReference type="CDD" id="cd11614">
    <property type="entry name" value="SAF_CpaB_FlgA_like"/>
    <property type="match status" value="1"/>
</dbReference>
<protein>
    <submittedName>
        <fullName evidence="1">Flp pilus assembly protein CpaB</fullName>
    </submittedName>
</protein>
<name>A0ABS4I8S1_9BACL</name>
<proteinExistence type="predicted"/>
<reference evidence="1 2" key="1">
    <citation type="submission" date="2021-03" db="EMBL/GenBank/DDBJ databases">
        <title>Genomic Encyclopedia of Type Strains, Phase IV (KMG-IV): sequencing the most valuable type-strain genomes for metagenomic binning, comparative biology and taxonomic classification.</title>
        <authorList>
            <person name="Goeker M."/>
        </authorList>
    </citation>
    <scope>NUCLEOTIDE SEQUENCE [LARGE SCALE GENOMIC DNA]</scope>
    <source>
        <strain evidence="1 2">DSM 24950</strain>
    </source>
</reference>